<organism evidence="1">
    <name type="scientific">Heliothis virescens</name>
    <name type="common">Tobacco budworm moth</name>
    <dbReference type="NCBI Taxonomy" id="7102"/>
    <lineage>
        <taxon>Eukaryota</taxon>
        <taxon>Metazoa</taxon>
        <taxon>Ecdysozoa</taxon>
        <taxon>Arthropoda</taxon>
        <taxon>Hexapoda</taxon>
        <taxon>Insecta</taxon>
        <taxon>Pterygota</taxon>
        <taxon>Neoptera</taxon>
        <taxon>Endopterygota</taxon>
        <taxon>Lepidoptera</taxon>
        <taxon>Glossata</taxon>
        <taxon>Ditrysia</taxon>
        <taxon>Noctuoidea</taxon>
        <taxon>Noctuidae</taxon>
        <taxon>Heliothinae</taxon>
        <taxon>Heliothis</taxon>
    </lineage>
</organism>
<comment type="caution">
    <text evidence="1">The sequence shown here is derived from an EMBL/GenBank/DDBJ whole genome shotgun (WGS) entry which is preliminary data.</text>
</comment>
<protein>
    <submittedName>
        <fullName evidence="1">Uncharacterized protein</fullName>
    </submittedName>
</protein>
<name>A0A2A4JFM7_HELVI</name>
<dbReference type="EMBL" id="NWSH01001648">
    <property type="protein sequence ID" value="PCG70566.1"/>
    <property type="molecule type" value="Genomic_DNA"/>
</dbReference>
<dbReference type="AlphaFoldDB" id="A0A2A4JFM7"/>
<evidence type="ECO:0000313" key="1">
    <source>
        <dbReference type="EMBL" id="PCG70566.1"/>
    </source>
</evidence>
<sequence>MSLVKLLKAPIKLFKKEVITFVIIRRYDLGILEENLRYIAVKPSASVSVLRQKVWHLLDLPDFCEEIIVLKSTNDVVIPLVDLRKGNDPQCPYILEVWLPNNRLQQSSTTVHNNMLTIGNGDEQSIYGNPVQSQSIYVDRQDVDEKCGYPCFSQTTISNETMALNKLRIPENKMGARNFLSDFNKKSDLSCRISSTSIFKLSGRKSRENFTNILLKIQSDLSTLSNKLSVLENKLPS</sequence>
<proteinExistence type="predicted"/>
<reference evidence="1" key="1">
    <citation type="submission" date="2017-09" db="EMBL/GenBank/DDBJ databases">
        <title>Contemporary evolution of a Lepidopteran species, Heliothis virescens, in response to modern agricultural practices.</title>
        <authorList>
            <person name="Fritz M.L."/>
            <person name="Deyonke A.M."/>
            <person name="Papanicolaou A."/>
            <person name="Micinski S."/>
            <person name="Westbrook J."/>
            <person name="Gould F."/>
        </authorList>
    </citation>
    <scope>NUCLEOTIDE SEQUENCE [LARGE SCALE GENOMIC DNA]</scope>
    <source>
        <strain evidence="1">HvINT-</strain>
        <tissue evidence="1">Whole body</tissue>
    </source>
</reference>
<accession>A0A2A4JFM7</accession>
<gene>
    <name evidence="1" type="ORF">B5V51_2813</name>
</gene>